<feature type="transmembrane region" description="Helical" evidence="1">
    <location>
        <begin position="160"/>
        <end position="177"/>
    </location>
</feature>
<feature type="transmembrane region" description="Helical" evidence="1">
    <location>
        <begin position="377"/>
        <end position="400"/>
    </location>
</feature>
<keyword evidence="1" id="KW-0812">Transmembrane</keyword>
<dbReference type="Proteomes" id="UP000717634">
    <property type="component" value="Unassembled WGS sequence"/>
</dbReference>
<accession>A0ABX1HMY6</accession>
<feature type="transmembrane region" description="Helical" evidence="1">
    <location>
        <begin position="319"/>
        <end position="339"/>
    </location>
</feature>
<feature type="transmembrane region" description="Helical" evidence="1">
    <location>
        <begin position="286"/>
        <end position="307"/>
    </location>
</feature>
<evidence type="ECO:0000256" key="1">
    <source>
        <dbReference type="SAM" id="Phobius"/>
    </source>
</evidence>
<feature type="transmembrane region" description="Helical" evidence="1">
    <location>
        <begin position="197"/>
        <end position="217"/>
    </location>
</feature>
<sequence length="517" mass="57645">MRHWWHQVGRPQRLALLVGVLVTLARLSLIGKGTMAFVDESRYINAMLGLRALGEGHGQEFLRYINSMGARPGDGIWRAIPGLGQAILLLVFDLNPNAPPSLQVPQAFNVLIVSLNALLLYRIYRRFFSVGLALLGLALYSSLVNTNLYLRHLLPYDHSLFFFFLALLVLLRPRAVLSSRFQVIIGVMGGVSYTIYPGYFMAPLLLLALALLANFEATRNGWLRSLKPFVAQLAGMLAVLLAFEGLARLGDTSYWASSRYIATTVTQGSFDEGFSFIGSYFRQVEGWLGISLLVLFGVGWGLSVRFYSSADVSGAERGLACLITAVLLGWLGYALVVQVGHKLVFYGRTLHFFVPFIIMGALVALRAAGRTVQSRAWLYWGSGSIALGHFGVFLIGYLAVDYPCDVAYRAGIFDYQQIAASPVSVCDEHLMSYRLFGPRLRRQLTQKHATPAFQLLNFAYLYPVTCYRAVHLRPGKVVADVPYFMKYPAYQFEGHSARQRAILQNYEVDFQIVISVK</sequence>
<evidence type="ECO:0000313" key="2">
    <source>
        <dbReference type="EMBL" id="NKI91500.1"/>
    </source>
</evidence>
<evidence type="ECO:0000313" key="3">
    <source>
        <dbReference type="Proteomes" id="UP000717634"/>
    </source>
</evidence>
<organism evidence="2 3">
    <name type="scientific">Hymenobacter artigasi</name>
    <dbReference type="NCBI Taxonomy" id="2719616"/>
    <lineage>
        <taxon>Bacteria</taxon>
        <taxon>Pseudomonadati</taxon>
        <taxon>Bacteroidota</taxon>
        <taxon>Cytophagia</taxon>
        <taxon>Cytophagales</taxon>
        <taxon>Hymenobacteraceae</taxon>
        <taxon>Hymenobacter</taxon>
    </lineage>
</organism>
<keyword evidence="3" id="KW-1185">Reference proteome</keyword>
<feature type="transmembrane region" description="Helical" evidence="1">
    <location>
        <begin position="229"/>
        <end position="247"/>
    </location>
</feature>
<comment type="caution">
    <text evidence="2">The sequence shown here is derived from an EMBL/GenBank/DDBJ whole genome shotgun (WGS) entry which is preliminary data.</text>
</comment>
<keyword evidence="1" id="KW-0472">Membrane</keyword>
<name>A0ABX1HMY6_9BACT</name>
<dbReference type="EMBL" id="JAAVTK010000017">
    <property type="protein sequence ID" value="NKI91500.1"/>
    <property type="molecule type" value="Genomic_DNA"/>
</dbReference>
<proteinExistence type="predicted"/>
<protein>
    <recommendedName>
        <fullName evidence="4">Glycosyltransferase RgtA/B/C/D-like domain-containing protein</fullName>
    </recommendedName>
</protein>
<gene>
    <name evidence="2" type="ORF">HBN54_004119</name>
</gene>
<dbReference type="RefSeq" id="WP_168675062.1">
    <property type="nucleotide sequence ID" value="NZ_JAAVTK010000017.1"/>
</dbReference>
<keyword evidence="1" id="KW-1133">Transmembrane helix</keyword>
<feature type="transmembrane region" description="Helical" evidence="1">
    <location>
        <begin position="130"/>
        <end position="148"/>
    </location>
</feature>
<feature type="transmembrane region" description="Helical" evidence="1">
    <location>
        <begin position="107"/>
        <end position="124"/>
    </location>
</feature>
<evidence type="ECO:0008006" key="4">
    <source>
        <dbReference type="Google" id="ProtNLM"/>
    </source>
</evidence>
<reference evidence="2 3" key="1">
    <citation type="submission" date="2020-03" db="EMBL/GenBank/DDBJ databases">
        <title>Genomic Encyclopedia of Type Strains, Phase IV (KMG-V): Genome sequencing to study the core and pangenomes of soil and plant-associated prokaryotes.</title>
        <authorList>
            <person name="Whitman W."/>
        </authorList>
    </citation>
    <scope>NUCLEOTIDE SEQUENCE [LARGE SCALE GENOMIC DNA]</scope>
    <source>
        <strain evidence="2 3">1B</strain>
    </source>
</reference>
<feature type="transmembrane region" description="Helical" evidence="1">
    <location>
        <begin position="345"/>
        <end position="365"/>
    </location>
</feature>